<dbReference type="RefSeq" id="WP_343799839.1">
    <property type="nucleotide sequence ID" value="NZ_BAAADE010000001.1"/>
</dbReference>
<evidence type="ECO:0000313" key="1">
    <source>
        <dbReference type="EMBL" id="GAA0589044.1"/>
    </source>
</evidence>
<accession>A0ABN1FEB3</accession>
<proteinExistence type="predicted"/>
<gene>
    <name evidence="1" type="ORF">GCM10008943_00110</name>
</gene>
<protein>
    <submittedName>
        <fullName evidence="1">Uncharacterized protein</fullName>
    </submittedName>
</protein>
<evidence type="ECO:0000313" key="2">
    <source>
        <dbReference type="Proteomes" id="UP001424441"/>
    </source>
</evidence>
<reference evidence="1 2" key="1">
    <citation type="journal article" date="2019" name="Int. J. Syst. Evol. Microbiol.">
        <title>The Global Catalogue of Microorganisms (GCM) 10K type strain sequencing project: providing services to taxonomists for standard genome sequencing and annotation.</title>
        <authorList>
            <consortium name="The Broad Institute Genomics Platform"/>
            <consortium name="The Broad Institute Genome Sequencing Center for Infectious Disease"/>
            <person name="Wu L."/>
            <person name="Ma J."/>
        </authorList>
    </citation>
    <scope>NUCLEOTIDE SEQUENCE [LARGE SCALE GENOMIC DNA]</scope>
    <source>
        <strain evidence="1 2">JCM 15115</strain>
    </source>
</reference>
<name>A0ABN1FEB3_9HYPH</name>
<sequence length="61" mass="7037">MAKSLTDLAEQSYWNCEGNTRQALENVTRVISEQFKETIISISVENERLKAKLAEREAEYT</sequence>
<comment type="caution">
    <text evidence="1">The sequence shown here is derived from an EMBL/GenBank/DDBJ whole genome shotgun (WGS) entry which is preliminary data.</text>
</comment>
<dbReference type="Proteomes" id="UP001424441">
    <property type="component" value="Unassembled WGS sequence"/>
</dbReference>
<dbReference type="EMBL" id="BAAADE010000001">
    <property type="protein sequence ID" value="GAA0589044.1"/>
    <property type="molecule type" value="Genomic_DNA"/>
</dbReference>
<keyword evidence="2" id="KW-1185">Reference proteome</keyword>
<organism evidence="1 2">
    <name type="scientific">Paenochrobactrum glaciei</name>
    <dbReference type="NCBI Taxonomy" id="486407"/>
    <lineage>
        <taxon>Bacteria</taxon>
        <taxon>Pseudomonadati</taxon>
        <taxon>Pseudomonadota</taxon>
        <taxon>Alphaproteobacteria</taxon>
        <taxon>Hyphomicrobiales</taxon>
        <taxon>Brucellaceae</taxon>
        <taxon>Paenochrobactrum</taxon>
    </lineage>
</organism>